<keyword evidence="3 4" id="KW-0620">Polyamine biosynthesis</keyword>
<evidence type="ECO:0000256" key="2">
    <source>
        <dbReference type="ARBA" id="ARBA00022679"/>
    </source>
</evidence>
<gene>
    <name evidence="7" type="ORF">ACFFJK_11495</name>
</gene>
<accession>A0ABV6FG63</accession>
<name>A0ABV6FG63_9BURK</name>
<dbReference type="PANTHER" id="PTHR43317">
    <property type="entry name" value="THERMOSPERMINE SYNTHASE ACAULIS5"/>
    <property type="match status" value="1"/>
</dbReference>
<evidence type="ECO:0000259" key="6">
    <source>
        <dbReference type="PROSITE" id="PS51006"/>
    </source>
</evidence>
<organism evidence="7 8">
    <name type="scientific">Massilia consociata</name>
    <dbReference type="NCBI Taxonomy" id="760117"/>
    <lineage>
        <taxon>Bacteria</taxon>
        <taxon>Pseudomonadati</taxon>
        <taxon>Pseudomonadota</taxon>
        <taxon>Betaproteobacteria</taxon>
        <taxon>Burkholderiales</taxon>
        <taxon>Oxalobacteraceae</taxon>
        <taxon>Telluria group</taxon>
        <taxon>Massilia</taxon>
    </lineage>
</organism>
<evidence type="ECO:0000313" key="7">
    <source>
        <dbReference type="EMBL" id="MFC0252513.1"/>
    </source>
</evidence>
<dbReference type="Proteomes" id="UP001589773">
    <property type="component" value="Unassembled WGS sequence"/>
</dbReference>
<dbReference type="InterPro" id="IPR030374">
    <property type="entry name" value="PABS"/>
</dbReference>
<dbReference type="EMBL" id="JBHLWP010000011">
    <property type="protein sequence ID" value="MFC0252513.1"/>
    <property type="molecule type" value="Genomic_DNA"/>
</dbReference>
<dbReference type="GO" id="GO:0016740">
    <property type="term" value="F:transferase activity"/>
    <property type="evidence" value="ECO:0007669"/>
    <property type="project" value="UniProtKB-KW"/>
</dbReference>
<dbReference type="Pfam" id="PF01564">
    <property type="entry name" value="Spermine_synth"/>
    <property type="match status" value="1"/>
</dbReference>
<keyword evidence="8" id="KW-1185">Reference proteome</keyword>
<dbReference type="PROSITE" id="PS51006">
    <property type="entry name" value="PABS_2"/>
    <property type="match status" value="1"/>
</dbReference>
<dbReference type="InterPro" id="IPR029063">
    <property type="entry name" value="SAM-dependent_MTases_sf"/>
</dbReference>
<evidence type="ECO:0000256" key="3">
    <source>
        <dbReference type="ARBA" id="ARBA00023115"/>
    </source>
</evidence>
<reference evidence="7 8" key="1">
    <citation type="submission" date="2024-09" db="EMBL/GenBank/DDBJ databases">
        <authorList>
            <person name="Sun Q."/>
            <person name="Mori K."/>
        </authorList>
    </citation>
    <scope>NUCLEOTIDE SEQUENCE [LARGE SCALE GENOMIC DNA]</scope>
    <source>
        <strain evidence="7 8">CCM 7792</strain>
    </source>
</reference>
<dbReference type="CDD" id="cd02440">
    <property type="entry name" value="AdoMet_MTases"/>
    <property type="match status" value="1"/>
</dbReference>
<feature type="active site" description="Proton acceptor" evidence="4">
    <location>
        <position position="142"/>
    </location>
</feature>
<proteinExistence type="inferred from homology"/>
<evidence type="ECO:0000256" key="4">
    <source>
        <dbReference type="PROSITE-ProRule" id="PRU00354"/>
    </source>
</evidence>
<comment type="caution">
    <text evidence="7">The sequence shown here is derived from an EMBL/GenBank/DDBJ whole genome shotgun (WGS) entry which is preliminary data.</text>
</comment>
<sequence length="261" mass="28647">MSAPPDDHAADADPAPLVRTEGDRRTLEFTPGDIQSEMRLSRPDALVLAYARAMMCFVFLAPRPRHIVMVGLGGGSLAKFCHRHFPQARITVLEVRADVIALRGQFHVPPDDARLRVLHCDAAEWLAQAAQLGPLADVLLVDGFDARGLPSTLSSAAFYADCRRALRPGGILVANIFTYDPDYVTAVQRLRQAFGGRLCWLAGIAGNNQILFAQRPAAREAAPGRALRFLRDSLRNRGLGAGWLNALLARLTVAWLGWRRH</sequence>
<dbReference type="Gene3D" id="3.40.50.150">
    <property type="entry name" value="Vaccinia Virus protein VP39"/>
    <property type="match status" value="1"/>
</dbReference>
<evidence type="ECO:0000256" key="5">
    <source>
        <dbReference type="SAM" id="MobiDB-lite"/>
    </source>
</evidence>
<evidence type="ECO:0000256" key="1">
    <source>
        <dbReference type="ARBA" id="ARBA00007867"/>
    </source>
</evidence>
<feature type="domain" description="PABS" evidence="6">
    <location>
        <begin position="1"/>
        <end position="219"/>
    </location>
</feature>
<dbReference type="RefSeq" id="WP_379679282.1">
    <property type="nucleotide sequence ID" value="NZ_JBHLWP010000011.1"/>
</dbReference>
<evidence type="ECO:0000313" key="8">
    <source>
        <dbReference type="Proteomes" id="UP001589773"/>
    </source>
</evidence>
<dbReference type="SUPFAM" id="SSF53335">
    <property type="entry name" value="S-adenosyl-L-methionine-dependent methyltransferases"/>
    <property type="match status" value="1"/>
</dbReference>
<keyword evidence="2 4" id="KW-0808">Transferase</keyword>
<feature type="region of interest" description="Disordered" evidence="5">
    <location>
        <begin position="1"/>
        <end position="23"/>
    </location>
</feature>
<feature type="compositionally biased region" description="Basic and acidic residues" evidence="5">
    <location>
        <begin position="1"/>
        <end position="11"/>
    </location>
</feature>
<dbReference type="PANTHER" id="PTHR43317:SF11">
    <property type="entry name" value="POLYAMINE AMINOPROPYLTRANSFERASE 2"/>
    <property type="match status" value="1"/>
</dbReference>
<comment type="similarity">
    <text evidence="1">Belongs to the spermidine/spermine synthase family.</text>
</comment>
<protein>
    <submittedName>
        <fullName evidence="7">Transferase spermidine synthase</fullName>
    </submittedName>
</protein>